<dbReference type="SUPFAM" id="SSF52540">
    <property type="entry name" value="P-loop containing nucleoside triphosphate hydrolases"/>
    <property type="match status" value="1"/>
</dbReference>
<dbReference type="GO" id="GO:0005737">
    <property type="term" value="C:cytoplasm"/>
    <property type="evidence" value="ECO:0007669"/>
    <property type="project" value="UniProtKB-SubCell"/>
</dbReference>
<evidence type="ECO:0000256" key="5">
    <source>
        <dbReference type="ARBA" id="ARBA00022694"/>
    </source>
</evidence>
<evidence type="ECO:0000256" key="7">
    <source>
        <dbReference type="ARBA" id="ARBA00022741"/>
    </source>
</evidence>
<keyword evidence="6" id="KW-0479">Metal-binding</keyword>
<evidence type="ECO:0000256" key="6">
    <source>
        <dbReference type="ARBA" id="ARBA00022723"/>
    </source>
</evidence>
<accession>A0A6J7RPF9</accession>
<reference evidence="12" key="1">
    <citation type="submission" date="2020-05" db="EMBL/GenBank/DDBJ databases">
        <authorList>
            <person name="Chiriac C."/>
            <person name="Salcher M."/>
            <person name="Ghai R."/>
            <person name="Kavagutti S V."/>
        </authorList>
    </citation>
    <scope>NUCLEOTIDE SEQUENCE</scope>
</reference>
<name>A0A6J7RPF9_9ZZZZ</name>
<dbReference type="GO" id="GO:0005524">
    <property type="term" value="F:ATP binding"/>
    <property type="evidence" value="ECO:0007669"/>
    <property type="project" value="UniProtKB-KW"/>
</dbReference>
<dbReference type="NCBIfam" id="TIGR00150">
    <property type="entry name" value="T6A_YjeE"/>
    <property type="match status" value="1"/>
</dbReference>
<keyword evidence="9" id="KW-0460">Magnesium</keyword>
<keyword evidence="4" id="KW-0963">Cytoplasm</keyword>
<dbReference type="GO" id="GO:0002949">
    <property type="term" value="P:tRNA threonylcarbamoyladenosine modification"/>
    <property type="evidence" value="ECO:0007669"/>
    <property type="project" value="InterPro"/>
</dbReference>
<evidence type="ECO:0000313" key="11">
    <source>
        <dbReference type="EMBL" id="CAB4337130.1"/>
    </source>
</evidence>
<evidence type="ECO:0000256" key="2">
    <source>
        <dbReference type="ARBA" id="ARBA00007599"/>
    </source>
</evidence>
<evidence type="ECO:0000313" key="12">
    <source>
        <dbReference type="EMBL" id="CAB5030636.1"/>
    </source>
</evidence>
<dbReference type="Gene3D" id="3.40.50.300">
    <property type="entry name" value="P-loop containing nucleotide triphosphate hydrolases"/>
    <property type="match status" value="1"/>
</dbReference>
<dbReference type="PANTHER" id="PTHR33540:SF2">
    <property type="entry name" value="TRNA THREONYLCARBAMOYLADENOSINE BIOSYNTHESIS PROTEIN TSAE"/>
    <property type="match status" value="1"/>
</dbReference>
<comment type="subcellular location">
    <subcellularLocation>
        <location evidence="1">Cytoplasm</location>
    </subcellularLocation>
</comment>
<gene>
    <name evidence="11" type="ORF">UFOPK3522_00273</name>
    <name evidence="12" type="ORF">UFOPK4175_00283</name>
</gene>
<dbReference type="GO" id="GO:0046872">
    <property type="term" value="F:metal ion binding"/>
    <property type="evidence" value="ECO:0007669"/>
    <property type="project" value="UniProtKB-KW"/>
</dbReference>
<dbReference type="PANTHER" id="PTHR33540">
    <property type="entry name" value="TRNA THREONYLCARBAMOYLADENOSINE BIOSYNTHESIS PROTEIN TSAE"/>
    <property type="match status" value="1"/>
</dbReference>
<protein>
    <recommendedName>
        <fullName evidence="3">tRNA threonylcarbamoyladenosine biosynthesis protein TsaE</fullName>
    </recommendedName>
    <alternativeName>
        <fullName evidence="10">t(6)A37 threonylcarbamoyladenosine biosynthesis protein TsaE</fullName>
    </alternativeName>
</protein>
<keyword evidence="5" id="KW-0819">tRNA processing</keyword>
<dbReference type="InterPro" id="IPR003442">
    <property type="entry name" value="T6A_TsaE"/>
</dbReference>
<evidence type="ECO:0000256" key="8">
    <source>
        <dbReference type="ARBA" id="ARBA00022840"/>
    </source>
</evidence>
<evidence type="ECO:0000256" key="1">
    <source>
        <dbReference type="ARBA" id="ARBA00004496"/>
    </source>
</evidence>
<comment type="similarity">
    <text evidence="2">Belongs to the TsaE family.</text>
</comment>
<dbReference type="Pfam" id="PF02367">
    <property type="entry name" value="TsaE"/>
    <property type="match status" value="1"/>
</dbReference>
<sequence length="149" mass="15744">MGAAESAASRSVVATEGIAASLARDLRPGDVVHLCGEVGAGKTTFVRGACRALGFTGPVTSPSYTISNRYEDGEVLISHLDCQRLEGLDGEEAGLLDDEIGPDRITFIEWPQQSVGAVGTIATIPAAVRVELEHVSPQERTVTIERTPR</sequence>
<evidence type="ECO:0000256" key="3">
    <source>
        <dbReference type="ARBA" id="ARBA00019010"/>
    </source>
</evidence>
<evidence type="ECO:0000256" key="10">
    <source>
        <dbReference type="ARBA" id="ARBA00032441"/>
    </source>
</evidence>
<proteinExistence type="inferred from homology"/>
<dbReference type="EMBL" id="CAFBPX010000031">
    <property type="protein sequence ID" value="CAB5030636.1"/>
    <property type="molecule type" value="Genomic_DNA"/>
</dbReference>
<organism evidence="12">
    <name type="scientific">freshwater metagenome</name>
    <dbReference type="NCBI Taxonomy" id="449393"/>
    <lineage>
        <taxon>unclassified sequences</taxon>
        <taxon>metagenomes</taxon>
        <taxon>ecological metagenomes</taxon>
    </lineage>
</organism>
<keyword evidence="7" id="KW-0547">Nucleotide-binding</keyword>
<evidence type="ECO:0000256" key="4">
    <source>
        <dbReference type="ARBA" id="ARBA00022490"/>
    </source>
</evidence>
<dbReference type="InterPro" id="IPR027417">
    <property type="entry name" value="P-loop_NTPase"/>
</dbReference>
<evidence type="ECO:0000256" key="9">
    <source>
        <dbReference type="ARBA" id="ARBA00022842"/>
    </source>
</evidence>
<dbReference type="AlphaFoldDB" id="A0A6J7RPF9"/>
<dbReference type="EMBL" id="CAESAO010000012">
    <property type="protein sequence ID" value="CAB4337130.1"/>
    <property type="molecule type" value="Genomic_DNA"/>
</dbReference>
<keyword evidence="8" id="KW-0067">ATP-binding</keyword>